<comment type="caution">
    <text evidence="1">The sequence shown here is derived from an EMBL/GenBank/DDBJ whole genome shotgun (WGS) entry which is preliminary data.</text>
</comment>
<protein>
    <submittedName>
        <fullName evidence="1">Uncharacterized protein</fullName>
    </submittedName>
</protein>
<gene>
    <name evidence="1" type="ORF">LCGC14_0513780</name>
</gene>
<dbReference type="EMBL" id="LAZR01000631">
    <property type="protein sequence ID" value="KKN62241.1"/>
    <property type="molecule type" value="Genomic_DNA"/>
</dbReference>
<dbReference type="AlphaFoldDB" id="A0A0F9UM01"/>
<organism evidence="1">
    <name type="scientific">marine sediment metagenome</name>
    <dbReference type="NCBI Taxonomy" id="412755"/>
    <lineage>
        <taxon>unclassified sequences</taxon>
        <taxon>metagenomes</taxon>
        <taxon>ecological metagenomes</taxon>
    </lineage>
</organism>
<evidence type="ECO:0000313" key="1">
    <source>
        <dbReference type="EMBL" id="KKN62241.1"/>
    </source>
</evidence>
<accession>A0A0F9UM01</accession>
<proteinExistence type="predicted"/>
<reference evidence="1" key="1">
    <citation type="journal article" date="2015" name="Nature">
        <title>Complex archaea that bridge the gap between prokaryotes and eukaryotes.</title>
        <authorList>
            <person name="Spang A."/>
            <person name="Saw J.H."/>
            <person name="Jorgensen S.L."/>
            <person name="Zaremba-Niedzwiedzka K."/>
            <person name="Martijn J."/>
            <person name="Lind A.E."/>
            <person name="van Eijk R."/>
            <person name="Schleper C."/>
            <person name="Guy L."/>
            <person name="Ettema T.J."/>
        </authorList>
    </citation>
    <scope>NUCLEOTIDE SEQUENCE</scope>
</reference>
<name>A0A0F9UM01_9ZZZZ</name>
<sequence length="149" mass="16942">MRDWYSPRDIDFTTRDMIEWVMAHIQQLKDGDFPKQETGYAIDPEIKSSRSSKAAFETPIQISAELERRAESVGPDALMAVLNRGHGFTIGSLAKYFNLEEEVVTYRCHCAVRFMIGRNFRASFYRRDHVAAYTDQATKGSDPAGTPGR</sequence>